<gene>
    <name evidence="1" type="ORF">TDIB3V08_LOCUS2417</name>
</gene>
<name>A0A7R8VDE5_TIMDO</name>
<evidence type="ECO:0000313" key="1">
    <source>
        <dbReference type="EMBL" id="CAD7196060.1"/>
    </source>
</evidence>
<sequence length="230" mass="25509">MIQHNLMALTSSPNTNMLTNIPNKLGCTVNMPQQLVRVFRPPEDCEMCRGLRQIDKVANITQESFHQRKDIMNLLFNPQIDKDVSFLLSGLLLKGEVEGSLREEQSAQSLTLAPTPSDLIIGGVAAQPLPHPFPPNSLGAGRCHNFINWLYLRPRFQVRSHWLDRNARTAGGPLPTPPPTSISTYPSHISLRPEACELGVEERDVISTSGCIPEGQDLDLDDYTTLCDSL</sequence>
<accession>A0A7R8VDE5</accession>
<dbReference type="EMBL" id="OA564991">
    <property type="protein sequence ID" value="CAD7196060.1"/>
    <property type="molecule type" value="Genomic_DNA"/>
</dbReference>
<proteinExistence type="predicted"/>
<protein>
    <submittedName>
        <fullName evidence="1">Uncharacterized protein</fullName>
    </submittedName>
</protein>
<reference evidence="1" key="1">
    <citation type="submission" date="2020-11" db="EMBL/GenBank/DDBJ databases">
        <authorList>
            <person name="Tran Van P."/>
        </authorList>
    </citation>
    <scope>NUCLEOTIDE SEQUENCE</scope>
</reference>
<organism evidence="1">
    <name type="scientific">Timema douglasi</name>
    <name type="common">Walking stick</name>
    <dbReference type="NCBI Taxonomy" id="61478"/>
    <lineage>
        <taxon>Eukaryota</taxon>
        <taxon>Metazoa</taxon>
        <taxon>Ecdysozoa</taxon>
        <taxon>Arthropoda</taxon>
        <taxon>Hexapoda</taxon>
        <taxon>Insecta</taxon>
        <taxon>Pterygota</taxon>
        <taxon>Neoptera</taxon>
        <taxon>Polyneoptera</taxon>
        <taxon>Phasmatodea</taxon>
        <taxon>Timematodea</taxon>
        <taxon>Timematoidea</taxon>
        <taxon>Timematidae</taxon>
        <taxon>Timema</taxon>
    </lineage>
</organism>
<dbReference type="AlphaFoldDB" id="A0A7R8VDE5"/>